<name>A0ABY1S2L2_9GAMM</name>
<evidence type="ECO:0000256" key="9">
    <source>
        <dbReference type="ARBA" id="ARBA00047746"/>
    </source>
</evidence>
<evidence type="ECO:0000256" key="6">
    <source>
        <dbReference type="ARBA" id="ARBA00022800"/>
    </source>
</evidence>
<keyword evidence="3 10" id="KW-0436">Ligase</keyword>
<dbReference type="EC" id="6.5.1.8" evidence="2"/>
<keyword evidence="5" id="KW-0547">Nucleotide-binding</keyword>
<evidence type="ECO:0000256" key="3">
    <source>
        <dbReference type="ARBA" id="ARBA00022598"/>
    </source>
</evidence>
<keyword evidence="11" id="KW-1185">Reference proteome</keyword>
<evidence type="ECO:0000313" key="11">
    <source>
        <dbReference type="Proteomes" id="UP001159257"/>
    </source>
</evidence>
<dbReference type="Proteomes" id="UP001159257">
    <property type="component" value="Unassembled WGS sequence"/>
</dbReference>
<dbReference type="RefSeq" id="WP_239040148.1">
    <property type="nucleotide sequence ID" value="NZ_BAAAEY010000008.1"/>
</dbReference>
<dbReference type="Pfam" id="PF01139">
    <property type="entry name" value="RtcB"/>
    <property type="match status" value="1"/>
</dbReference>
<evidence type="ECO:0000256" key="4">
    <source>
        <dbReference type="ARBA" id="ARBA00022723"/>
    </source>
</evidence>
<dbReference type="InterPro" id="IPR052915">
    <property type="entry name" value="RtcB-like"/>
</dbReference>
<evidence type="ECO:0000256" key="7">
    <source>
        <dbReference type="ARBA" id="ARBA00023134"/>
    </source>
</evidence>
<proteinExistence type="predicted"/>
<evidence type="ECO:0000256" key="8">
    <source>
        <dbReference type="ARBA" id="ARBA00023211"/>
    </source>
</evidence>
<comment type="catalytic activity">
    <reaction evidence="9">
        <text>a 3'-end 3'-phospho-ribonucleotide-RNA + a 5'-end dephospho-ribonucleoside-RNA + GTP = a ribonucleotidyl-ribonucleotide-RNA + GMP + diphosphate</text>
        <dbReference type="Rhea" id="RHEA:68076"/>
        <dbReference type="Rhea" id="RHEA-COMP:10463"/>
        <dbReference type="Rhea" id="RHEA-COMP:13936"/>
        <dbReference type="Rhea" id="RHEA-COMP:17355"/>
        <dbReference type="ChEBI" id="CHEBI:33019"/>
        <dbReference type="ChEBI" id="CHEBI:37565"/>
        <dbReference type="ChEBI" id="CHEBI:58115"/>
        <dbReference type="ChEBI" id="CHEBI:83062"/>
        <dbReference type="ChEBI" id="CHEBI:138284"/>
        <dbReference type="ChEBI" id="CHEBI:173118"/>
        <dbReference type="EC" id="6.5.1.8"/>
    </reaction>
</comment>
<dbReference type="PANTHER" id="PTHR43749:SF2">
    <property type="entry name" value="RNA-SPLICING LIGASE RTCB"/>
    <property type="match status" value="1"/>
</dbReference>
<evidence type="ECO:0000256" key="1">
    <source>
        <dbReference type="ARBA" id="ARBA00001936"/>
    </source>
</evidence>
<keyword evidence="4" id="KW-0479">Metal-binding</keyword>
<keyword evidence="7" id="KW-0342">GTP-binding</keyword>
<reference evidence="10 11" key="1">
    <citation type="submission" date="2017-05" db="EMBL/GenBank/DDBJ databases">
        <authorList>
            <person name="Varghese N."/>
            <person name="Submissions S."/>
        </authorList>
    </citation>
    <scope>NUCLEOTIDE SEQUENCE [LARGE SCALE GENOMIC DNA]</scope>
    <source>
        <strain evidence="10 11">CGMCC 1.7287</strain>
    </source>
</reference>
<comment type="cofactor">
    <cofactor evidence="1">
        <name>Mn(2+)</name>
        <dbReference type="ChEBI" id="CHEBI:29035"/>
    </cofactor>
</comment>
<comment type="caution">
    <text evidence="10">The sequence shown here is derived from an EMBL/GenBank/DDBJ whole genome shotgun (WGS) entry which is preliminary data.</text>
</comment>
<organism evidence="10 11">
    <name type="scientific">Marinobacterium sediminicola</name>
    <dbReference type="NCBI Taxonomy" id="518898"/>
    <lineage>
        <taxon>Bacteria</taxon>
        <taxon>Pseudomonadati</taxon>
        <taxon>Pseudomonadota</taxon>
        <taxon>Gammaproteobacteria</taxon>
        <taxon>Oceanospirillales</taxon>
        <taxon>Oceanospirillaceae</taxon>
        <taxon>Marinobacterium</taxon>
    </lineage>
</organism>
<dbReference type="InterPro" id="IPR001233">
    <property type="entry name" value="RtcB"/>
</dbReference>
<protein>
    <recommendedName>
        <fullName evidence="2">3'-phosphate/5'-hydroxy nucleic acid ligase</fullName>
        <ecNumber evidence="2">6.5.1.8</ecNumber>
    </recommendedName>
</protein>
<dbReference type="Gene3D" id="3.90.1860.10">
    <property type="entry name" value="tRNA-splicing ligase RtcB"/>
    <property type="match status" value="1"/>
</dbReference>
<evidence type="ECO:0000256" key="2">
    <source>
        <dbReference type="ARBA" id="ARBA00012726"/>
    </source>
</evidence>
<dbReference type="EMBL" id="FXWV01000012">
    <property type="protein sequence ID" value="SMR76598.1"/>
    <property type="molecule type" value="Genomic_DNA"/>
</dbReference>
<dbReference type="GO" id="GO:0016874">
    <property type="term" value="F:ligase activity"/>
    <property type="evidence" value="ECO:0007669"/>
    <property type="project" value="UniProtKB-KW"/>
</dbReference>
<dbReference type="SUPFAM" id="SSF103365">
    <property type="entry name" value="Hypothetical protein PH1602"/>
    <property type="match status" value="1"/>
</dbReference>
<sequence length="409" mass="44823">MASKAIQIMDEHSRVPVKAWVDGVLFEDEARQQLLNTSQLPIVHHHVAAMPDCHWGMGATVGSVIPTVKAIIPAAVGVDIGCGMMAAMTSLTAADLPDSLKGCRLMIEQAVPHGRGRRGGRDPGGWGQPPEHVARYWQQHLAGGFKSLCERYPALEKAKYLEHLGTLGTGNHFIELCLDEQDRVWVMLHSGSRGVGNLIANLFIEQARLDMERVQANLPDIKLAYLSEGSEYFDDYIEAVAWAQAYASANRELMMQATLHGLKKVRGLPDFTAHLEAISCHHNYVSHEHHFGADCYVTRKGAVSAREGELGIIPGSMGAKSYIVRGKGNPESFCSCSHGAGRAVSRQDARKRFSVEDHIKATKGVECRKDKRVIDETPMAYKDIDAVMAAQSDLVEVVHTLKQVVCVKG</sequence>
<keyword evidence="6" id="KW-0692">RNA repair</keyword>
<gene>
    <name evidence="10" type="ORF">SAMN04487964_11210</name>
</gene>
<evidence type="ECO:0000313" key="10">
    <source>
        <dbReference type="EMBL" id="SMR76598.1"/>
    </source>
</evidence>
<dbReference type="PANTHER" id="PTHR43749">
    <property type="entry name" value="RNA-SPLICING LIGASE RTCB"/>
    <property type="match status" value="1"/>
</dbReference>
<dbReference type="InterPro" id="IPR036025">
    <property type="entry name" value="RtcB-like_sf"/>
</dbReference>
<evidence type="ECO:0000256" key="5">
    <source>
        <dbReference type="ARBA" id="ARBA00022741"/>
    </source>
</evidence>
<accession>A0ABY1S2L2</accession>
<keyword evidence="8" id="KW-0464">Manganese</keyword>